<dbReference type="RefSeq" id="WP_091336862.1">
    <property type="nucleotide sequence ID" value="NZ_FNYC01000012.1"/>
</dbReference>
<dbReference type="AlphaFoldDB" id="A0A1H6ZNN3"/>
<protein>
    <submittedName>
        <fullName evidence="1">Uncharacterized protein</fullName>
    </submittedName>
</protein>
<evidence type="ECO:0000313" key="2">
    <source>
        <dbReference type="Proteomes" id="UP000199420"/>
    </source>
</evidence>
<dbReference type="EMBL" id="FNYC01000012">
    <property type="protein sequence ID" value="SEJ55029.1"/>
    <property type="molecule type" value="Genomic_DNA"/>
</dbReference>
<dbReference type="Proteomes" id="UP000199420">
    <property type="component" value="Unassembled WGS sequence"/>
</dbReference>
<proteinExistence type="predicted"/>
<accession>A0A1H6ZNN3</accession>
<keyword evidence="2" id="KW-1185">Reference proteome</keyword>
<dbReference type="STRING" id="529704.SAMN02927913_2209"/>
<gene>
    <name evidence="1" type="ORF">SAMN04487997_0181</name>
</gene>
<reference evidence="1 2" key="1">
    <citation type="submission" date="2016-10" db="EMBL/GenBank/DDBJ databases">
        <authorList>
            <person name="de Groot N.N."/>
        </authorList>
    </citation>
    <scope>NUCLEOTIDE SEQUENCE [LARGE SCALE GENOMIC DNA]</scope>
    <source>
        <strain evidence="1 2">DSM 26515</strain>
    </source>
</reference>
<evidence type="ECO:0000313" key="1">
    <source>
        <dbReference type="EMBL" id="SEJ55029.1"/>
    </source>
</evidence>
<name>A0A1H6ZNN3_9GAMM</name>
<organism evidence="1 2">
    <name type="scientific">Frateuria terrea</name>
    <dbReference type="NCBI Taxonomy" id="529704"/>
    <lineage>
        <taxon>Bacteria</taxon>
        <taxon>Pseudomonadati</taxon>
        <taxon>Pseudomonadota</taxon>
        <taxon>Gammaproteobacteria</taxon>
        <taxon>Lysobacterales</taxon>
        <taxon>Rhodanobacteraceae</taxon>
        <taxon>Frateuria</taxon>
    </lineage>
</organism>
<sequence length="69" mass="7562">MLLWTSEAIRVTPALCLDVKAFKHDVTLGVVVDGSPLLEDIHIEDDAATAALIDALQTALRIKREANRH</sequence>